<evidence type="ECO:0000256" key="2">
    <source>
        <dbReference type="ARBA" id="ARBA00023315"/>
    </source>
</evidence>
<evidence type="ECO:0000256" key="1">
    <source>
        <dbReference type="ARBA" id="ARBA00022679"/>
    </source>
</evidence>
<dbReference type="InterPro" id="IPR000182">
    <property type="entry name" value="GNAT_dom"/>
</dbReference>
<dbReference type="InterPro" id="IPR050832">
    <property type="entry name" value="Bact_Acetyltransf"/>
</dbReference>
<evidence type="ECO:0000313" key="4">
    <source>
        <dbReference type="EMBL" id="AWN23105.1"/>
    </source>
</evidence>
<reference evidence="4 5" key="1">
    <citation type="submission" date="2018-05" db="EMBL/GenBank/DDBJ databases">
        <title>Complete Genome Sequence of Deinococcus sp. strain 17bor-2.</title>
        <authorList>
            <person name="Srinivasan S."/>
        </authorList>
    </citation>
    <scope>NUCLEOTIDE SEQUENCE [LARGE SCALE GENOMIC DNA]</scope>
    <source>
        <strain evidence="4 5">17bor-2</strain>
    </source>
</reference>
<dbReference type="OrthoDB" id="9796171at2"/>
<accession>A0A2Z3JDS0</accession>
<dbReference type="PROSITE" id="PS51186">
    <property type="entry name" value="GNAT"/>
    <property type="match status" value="1"/>
</dbReference>
<proteinExistence type="predicted"/>
<keyword evidence="5" id="KW-1185">Reference proteome</keyword>
<dbReference type="KEGG" id="dez:DKM44_07590"/>
<dbReference type="PANTHER" id="PTHR43877:SF2">
    <property type="entry name" value="AMINOALKYLPHOSPHONATE N-ACETYLTRANSFERASE-RELATED"/>
    <property type="match status" value="1"/>
</dbReference>
<dbReference type="EMBL" id="CP029494">
    <property type="protein sequence ID" value="AWN23105.1"/>
    <property type="molecule type" value="Genomic_DNA"/>
</dbReference>
<dbReference type="CDD" id="cd04301">
    <property type="entry name" value="NAT_SF"/>
    <property type="match status" value="1"/>
</dbReference>
<keyword evidence="1 4" id="KW-0808">Transferase</keyword>
<name>A0A2Z3JDS0_9DEIO</name>
<dbReference type="Gene3D" id="3.40.630.30">
    <property type="match status" value="1"/>
</dbReference>
<protein>
    <submittedName>
        <fullName evidence="4">GNAT family N-acetyltransferase</fullName>
    </submittedName>
</protein>
<gene>
    <name evidence="4" type="ORF">DKM44_07590</name>
</gene>
<feature type="domain" description="N-acetyltransferase" evidence="3">
    <location>
        <begin position="3"/>
        <end position="153"/>
    </location>
</feature>
<sequence>MTFDLRPAAPHDAFAFHAVMMAAGMDPRSSWIRTTPEDIARSLQLGGGFLAWAGEQALGCVSFRADGPHTLTLNKLATLPQARGRGIGRALVQAVEQVAEGGGYSRVLLAVSQYNPEVLPFYRRLGYQEDERAEYAFAHPGSPRPVVLVKFTPRPQETSA</sequence>
<dbReference type="GO" id="GO:0016747">
    <property type="term" value="F:acyltransferase activity, transferring groups other than amino-acyl groups"/>
    <property type="evidence" value="ECO:0007669"/>
    <property type="project" value="InterPro"/>
</dbReference>
<evidence type="ECO:0000259" key="3">
    <source>
        <dbReference type="PROSITE" id="PS51186"/>
    </source>
</evidence>
<dbReference type="PANTHER" id="PTHR43877">
    <property type="entry name" value="AMINOALKYLPHOSPHONATE N-ACETYLTRANSFERASE-RELATED-RELATED"/>
    <property type="match status" value="1"/>
</dbReference>
<organism evidence="4 5">
    <name type="scientific">Deinococcus irradiatisoli</name>
    <dbReference type="NCBI Taxonomy" id="2202254"/>
    <lineage>
        <taxon>Bacteria</taxon>
        <taxon>Thermotogati</taxon>
        <taxon>Deinococcota</taxon>
        <taxon>Deinococci</taxon>
        <taxon>Deinococcales</taxon>
        <taxon>Deinococcaceae</taxon>
        <taxon>Deinococcus</taxon>
    </lineage>
</organism>
<dbReference type="Pfam" id="PF00583">
    <property type="entry name" value="Acetyltransf_1"/>
    <property type="match status" value="1"/>
</dbReference>
<evidence type="ECO:0000313" key="5">
    <source>
        <dbReference type="Proteomes" id="UP000245368"/>
    </source>
</evidence>
<dbReference type="SUPFAM" id="SSF55729">
    <property type="entry name" value="Acyl-CoA N-acyltransferases (Nat)"/>
    <property type="match status" value="1"/>
</dbReference>
<keyword evidence="2" id="KW-0012">Acyltransferase</keyword>
<dbReference type="InterPro" id="IPR016181">
    <property type="entry name" value="Acyl_CoA_acyltransferase"/>
</dbReference>
<dbReference type="AlphaFoldDB" id="A0A2Z3JDS0"/>
<dbReference type="Proteomes" id="UP000245368">
    <property type="component" value="Chromosome"/>
</dbReference>
<dbReference type="RefSeq" id="WP_109826650.1">
    <property type="nucleotide sequence ID" value="NZ_CP029494.1"/>
</dbReference>